<comment type="caution">
    <text evidence="2">The sequence shown here is derived from an EMBL/GenBank/DDBJ whole genome shotgun (WGS) entry which is preliminary data.</text>
</comment>
<reference evidence="1" key="3">
    <citation type="submission" date="2021-09" db="EMBL/GenBank/DDBJ databases">
        <authorList>
            <person name="Gilroy R."/>
        </authorList>
    </citation>
    <scope>NUCLEOTIDE SEQUENCE</scope>
    <source>
        <strain evidence="1">9794</strain>
    </source>
</reference>
<dbReference type="Gene3D" id="1.10.10.1150">
    <property type="entry name" value="Coenzyme PQQ synthesis protein D (PqqD)"/>
    <property type="match status" value="1"/>
</dbReference>
<dbReference type="Proteomes" id="UP000260862">
    <property type="component" value="Unassembled WGS sequence"/>
</dbReference>
<dbReference type="Proteomes" id="UP000722357">
    <property type="component" value="Unassembled WGS sequence"/>
</dbReference>
<sequence>MNKIEIRKGIQLRKIGNRYMIVDACAGNVNMSKVYSLNQTAAWIWQCVADGCTTLDELTERLCQEYKVDAEVARRDLEKQLADWQAFGLIG</sequence>
<dbReference type="AlphaFoldDB" id="A0A3E4N6G1"/>
<dbReference type="InterPro" id="IPR041881">
    <property type="entry name" value="PqqD_sf"/>
</dbReference>
<keyword evidence="3" id="KW-1185">Reference proteome</keyword>
<name>A0A3E4N6G1_9BACT</name>
<evidence type="ECO:0000313" key="2">
    <source>
        <dbReference type="EMBL" id="RGK57754.1"/>
    </source>
</evidence>
<dbReference type="InterPro" id="IPR008792">
    <property type="entry name" value="PQQD"/>
</dbReference>
<dbReference type="RefSeq" id="WP_117670628.1">
    <property type="nucleotide sequence ID" value="NZ_CABOGR010000003.1"/>
</dbReference>
<proteinExistence type="predicted"/>
<reference evidence="1" key="2">
    <citation type="journal article" date="2021" name="PeerJ">
        <title>Extensive microbial diversity within the chicken gut microbiome revealed by metagenomics and culture.</title>
        <authorList>
            <person name="Gilroy R."/>
            <person name="Ravi A."/>
            <person name="Getino M."/>
            <person name="Pursley I."/>
            <person name="Horton D.L."/>
            <person name="Alikhan N.F."/>
            <person name="Baker D."/>
            <person name="Gharbi K."/>
            <person name="Hall N."/>
            <person name="Watson M."/>
            <person name="Adriaenssens E.M."/>
            <person name="Foster-Nyarko E."/>
            <person name="Jarju S."/>
            <person name="Secka A."/>
            <person name="Antonio M."/>
            <person name="Oren A."/>
            <person name="Chaudhuri R.R."/>
            <person name="La Ragione R."/>
            <person name="Hildebrand F."/>
            <person name="Pallen M.J."/>
        </authorList>
    </citation>
    <scope>NUCLEOTIDE SEQUENCE</scope>
    <source>
        <strain evidence="1">9794</strain>
    </source>
</reference>
<evidence type="ECO:0000313" key="1">
    <source>
        <dbReference type="EMBL" id="HJF80653.1"/>
    </source>
</evidence>
<accession>A0A3E4N6G1</accession>
<evidence type="ECO:0000313" key="3">
    <source>
        <dbReference type="Proteomes" id="UP000260862"/>
    </source>
</evidence>
<reference evidence="2 3" key="1">
    <citation type="submission" date="2018-08" db="EMBL/GenBank/DDBJ databases">
        <title>A genome reference for cultivated species of the human gut microbiota.</title>
        <authorList>
            <person name="Zou Y."/>
            <person name="Xue W."/>
            <person name="Luo G."/>
        </authorList>
    </citation>
    <scope>NUCLEOTIDE SEQUENCE [LARGE SCALE GENOMIC DNA]</scope>
    <source>
        <strain evidence="2 3">TF10-3AC</strain>
    </source>
</reference>
<dbReference type="EMBL" id="QSQT01000003">
    <property type="protein sequence ID" value="RGK57754.1"/>
    <property type="molecule type" value="Genomic_DNA"/>
</dbReference>
<protein>
    <submittedName>
        <fullName evidence="2">PqqD family protein</fullName>
    </submittedName>
</protein>
<dbReference type="Pfam" id="PF05402">
    <property type="entry name" value="PqqD"/>
    <property type="match status" value="1"/>
</dbReference>
<organism evidence="2 3">
    <name type="scientific">Phocaeicola plebeius</name>
    <dbReference type="NCBI Taxonomy" id="310297"/>
    <lineage>
        <taxon>Bacteria</taxon>
        <taxon>Pseudomonadati</taxon>
        <taxon>Bacteroidota</taxon>
        <taxon>Bacteroidia</taxon>
        <taxon>Bacteroidales</taxon>
        <taxon>Bacteroidaceae</taxon>
        <taxon>Phocaeicola</taxon>
    </lineage>
</organism>
<dbReference type="EMBL" id="DYWE01000034">
    <property type="protein sequence ID" value="HJF80653.1"/>
    <property type="molecule type" value="Genomic_DNA"/>
</dbReference>
<gene>
    <name evidence="2" type="ORF">DXD04_02680</name>
    <name evidence="1" type="ORF">K8V40_03230</name>
</gene>